<feature type="region of interest" description="Disordered" evidence="1">
    <location>
        <begin position="78"/>
        <end position="97"/>
    </location>
</feature>
<sequence>MIVIFLFIVLFFILFEIETLYWSLTECQTHIRRLNNRLFELQGAVKVLMAQKKDEPAKTRTIWVAASKYDSDNDIQVEEVEQEQEQEQEEEIEIEED</sequence>
<dbReference type="EMBL" id="MN740829">
    <property type="protein sequence ID" value="QHU14027.1"/>
    <property type="molecule type" value="Genomic_DNA"/>
</dbReference>
<reference evidence="2" key="1">
    <citation type="journal article" date="2020" name="Nature">
        <title>Giant virus diversity and host interactions through global metagenomics.</title>
        <authorList>
            <person name="Schulz F."/>
            <person name="Roux S."/>
            <person name="Paez-Espino D."/>
            <person name="Jungbluth S."/>
            <person name="Walsh D.A."/>
            <person name="Denef V.J."/>
            <person name="McMahon K.D."/>
            <person name="Konstantinidis K.T."/>
            <person name="Eloe-Fadrosh E.A."/>
            <person name="Kyrpides N.C."/>
            <person name="Woyke T."/>
        </authorList>
    </citation>
    <scope>NUCLEOTIDE SEQUENCE</scope>
    <source>
        <strain evidence="2">GVMAG-S-1101182-85</strain>
    </source>
</reference>
<accession>A0A6C0KBF0</accession>
<organism evidence="2">
    <name type="scientific">viral metagenome</name>
    <dbReference type="NCBI Taxonomy" id="1070528"/>
    <lineage>
        <taxon>unclassified sequences</taxon>
        <taxon>metagenomes</taxon>
        <taxon>organismal metagenomes</taxon>
    </lineage>
</organism>
<name>A0A6C0KBF0_9ZZZZ</name>
<evidence type="ECO:0000313" key="2">
    <source>
        <dbReference type="EMBL" id="QHU14027.1"/>
    </source>
</evidence>
<dbReference type="AlphaFoldDB" id="A0A6C0KBF0"/>
<evidence type="ECO:0000256" key="1">
    <source>
        <dbReference type="SAM" id="MobiDB-lite"/>
    </source>
</evidence>
<protein>
    <submittedName>
        <fullName evidence="2">Uncharacterized protein</fullName>
    </submittedName>
</protein>
<proteinExistence type="predicted"/>